<dbReference type="STRING" id="1858805.M5GB15"/>
<dbReference type="InterPro" id="IPR003347">
    <property type="entry name" value="JmjC_dom"/>
</dbReference>
<dbReference type="GO" id="GO:0032454">
    <property type="term" value="F:histone H3K9 demethylase activity"/>
    <property type="evidence" value="ECO:0007669"/>
    <property type="project" value="InterPro"/>
</dbReference>
<feature type="region of interest" description="Disordered" evidence="4">
    <location>
        <begin position="48"/>
        <end position="93"/>
    </location>
</feature>
<evidence type="ECO:0000256" key="3">
    <source>
        <dbReference type="ARBA" id="ARBA00023242"/>
    </source>
</evidence>
<feature type="region of interest" description="Disordered" evidence="4">
    <location>
        <begin position="196"/>
        <end position="257"/>
    </location>
</feature>
<evidence type="ECO:0000256" key="1">
    <source>
        <dbReference type="ARBA" id="ARBA00004123"/>
    </source>
</evidence>
<dbReference type="InterPro" id="IPR045109">
    <property type="entry name" value="LSDs-like"/>
</dbReference>
<protein>
    <recommendedName>
        <fullName evidence="5">JmjC domain-containing protein</fullName>
    </recommendedName>
</protein>
<feature type="compositionally biased region" description="Low complexity" evidence="4">
    <location>
        <begin position="48"/>
        <end position="62"/>
    </location>
</feature>
<evidence type="ECO:0000313" key="7">
    <source>
        <dbReference type="Proteomes" id="UP000030653"/>
    </source>
</evidence>
<dbReference type="HOGENOM" id="CLU_292046_0_0_1"/>
<dbReference type="OrthoDB" id="1667110at2759"/>
<evidence type="ECO:0000313" key="6">
    <source>
        <dbReference type="EMBL" id="EJU06109.1"/>
    </source>
</evidence>
<dbReference type="RefSeq" id="XP_040633003.1">
    <property type="nucleotide sequence ID" value="XM_040771496.1"/>
</dbReference>
<feature type="compositionally biased region" description="Basic and acidic residues" evidence="4">
    <location>
        <begin position="383"/>
        <end position="398"/>
    </location>
</feature>
<dbReference type="PROSITE" id="PS51184">
    <property type="entry name" value="JMJC"/>
    <property type="match status" value="1"/>
</dbReference>
<dbReference type="GO" id="GO:0000785">
    <property type="term" value="C:chromatin"/>
    <property type="evidence" value="ECO:0007669"/>
    <property type="project" value="TreeGrafter"/>
</dbReference>
<gene>
    <name evidence="6" type="ORF">DACRYDRAFT_19407</name>
</gene>
<keyword evidence="7" id="KW-1185">Reference proteome</keyword>
<evidence type="ECO:0000256" key="2">
    <source>
        <dbReference type="ARBA" id="ARBA00022723"/>
    </source>
</evidence>
<dbReference type="GO" id="GO:0003712">
    <property type="term" value="F:transcription coregulator activity"/>
    <property type="evidence" value="ECO:0007669"/>
    <property type="project" value="TreeGrafter"/>
</dbReference>
<dbReference type="CDD" id="cd19757">
    <property type="entry name" value="Bbox1"/>
    <property type="match status" value="1"/>
</dbReference>
<feature type="compositionally biased region" description="Basic and acidic residues" evidence="4">
    <location>
        <begin position="353"/>
        <end position="376"/>
    </location>
</feature>
<dbReference type="GeneID" id="63686558"/>
<feature type="region of interest" description="Disordered" evidence="4">
    <location>
        <begin position="349"/>
        <end position="408"/>
    </location>
</feature>
<dbReference type="Pfam" id="PF02373">
    <property type="entry name" value="JmjC"/>
    <property type="match status" value="1"/>
</dbReference>
<dbReference type="GO" id="GO:0000118">
    <property type="term" value="C:histone deacetylase complex"/>
    <property type="evidence" value="ECO:0007669"/>
    <property type="project" value="TreeGrafter"/>
</dbReference>
<dbReference type="Proteomes" id="UP000030653">
    <property type="component" value="Unassembled WGS sequence"/>
</dbReference>
<dbReference type="AlphaFoldDB" id="M5GB15"/>
<feature type="compositionally biased region" description="Basic residues" evidence="4">
    <location>
        <begin position="240"/>
        <end position="257"/>
    </location>
</feature>
<dbReference type="SMART" id="SM00558">
    <property type="entry name" value="JmjC"/>
    <property type="match status" value="1"/>
</dbReference>
<dbReference type="SUPFAM" id="SSF51197">
    <property type="entry name" value="Clavaminate synthase-like"/>
    <property type="match status" value="1"/>
</dbReference>
<feature type="domain" description="JmjC" evidence="5">
    <location>
        <begin position="827"/>
        <end position="997"/>
    </location>
</feature>
<dbReference type="PANTHER" id="PTHR12549:SF38">
    <property type="entry name" value="JMJC DOMAIN-CONTAINING HISTONE DEMETHYLASE 2, ISOFORM A"/>
    <property type="match status" value="1"/>
</dbReference>
<comment type="subcellular location">
    <subcellularLocation>
        <location evidence="1">Nucleus</location>
    </subcellularLocation>
</comment>
<organism evidence="6 7">
    <name type="scientific">Dacryopinax primogenitus (strain DJM 731)</name>
    <name type="common">Brown rot fungus</name>
    <dbReference type="NCBI Taxonomy" id="1858805"/>
    <lineage>
        <taxon>Eukaryota</taxon>
        <taxon>Fungi</taxon>
        <taxon>Dikarya</taxon>
        <taxon>Basidiomycota</taxon>
        <taxon>Agaricomycotina</taxon>
        <taxon>Dacrymycetes</taxon>
        <taxon>Dacrymycetales</taxon>
        <taxon>Dacrymycetaceae</taxon>
        <taxon>Dacryopinax</taxon>
    </lineage>
</organism>
<dbReference type="GO" id="GO:0031490">
    <property type="term" value="F:chromatin DNA binding"/>
    <property type="evidence" value="ECO:0007669"/>
    <property type="project" value="TreeGrafter"/>
</dbReference>
<evidence type="ECO:0000256" key="4">
    <source>
        <dbReference type="SAM" id="MobiDB-lite"/>
    </source>
</evidence>
<feature type="region of interest" description="Disordered" evidence="4">
    <location>
        <begin position="1"/>
        <end position="31"/>
    </location>
</feature>
<proteinExistence type="predicted"/>
<dbReference type="EMBL" id="JH795855">
    <property type="protein sequence ID" value="EJU06109.1"/>
    <property type="molecule type" value="Genomic_DNA"/>
</dbReference>
<dbReference type="PANTHER" id="PTHR12549">
    <property type="entry name" value="JMJC DOMAIN-CONTAINING HISTONE DEMETHYLATION PROTEIN"/>
    <property type="match status" value="1"/>
</dbReference>
<keyword evidence="2" id="KW-0479">Metal-binding</keyword>
<reference evidence="6 7" key="1">
    <citation type="journal article" date="2012" name="Science">
        <title>The Paleozoic origin of enzymatic lignin decomposition reconstructed from 31 fungal genomes.</title>
        <authorList>
            <person name="Floudas D."/>
            <person name="Binder M."/>
            <person name="Riley R."/>
            <person name="Barry K."/>
            <person name="Blanchette R.A."/>
            <person name="Henrissat B."/>
            <person name="Martinez A.T."/>
            <person name="Otillar R."/>
            <person name="Spatafora J.W."/>
            <person name="Yadav J.S."/>
            <person name="Aerts A."/>
            <person name="Benoit I."/>
            <person name="Boyd A."/>
            <person name="Carlson A."/>
            <person name="Copeland A."/>
            <person name="Coutinho P.M."/>
            <person name="de Vries R.P."/>
            <person name="Ferreira P."/>
            <person name="Findley K."/>
            <person name="Foster B."/>
            <person name="Gaskell J."/>
            <person name="Glotzer D."/>
            <person name="Gorecki P."/>
            <person name="Heitman J."/>
            <person name="Hesse C."/>
            <person name="Hori C."/>
            <person name="Igarashi K."/>
            <person name="Jurgens J.A."/>
            <person name="Kallen N."/>
            <person name="Kersten P."/>
            <person name="Kohler A."/>
            <person name="Kuees U."/>
            <person name="Kumar T.K.A."/>
            <person name="Kuo A."/>
            <person name="LaButti K."/>
            <person name="Larrondo L.F."/>
            <person name="Lindquist E."/>
            <person name="Ling A."/>
            <person name="Lombard V."/>
            <person name="Lucas S."/>
            <person name="Lundell T."/>
            <person name="Martin R."/>
            <person name="McLaughlin D.J."/>
            <person name="Morgenstern I."/>
            <person name="Morin E."/>
            <person name="Murat C."/>
            <person name="Nagy L.G."/>
            <person name="Nolan M."/>
            <person name="Ohm R.A."/>
            <person name="Patyshakuliyeva A."/>
            <person name="Rokas A."/>
            <person name="Ruiz-Duenas F.J."/>
            <person name="Sabat G."/>
            <person name="Salamov A."/>
            <person name="Samejima M."/>
            <person name="Schmutz J."/>
            <person name="Slot J.C."/>
            <person name="St John F."/>
            <person name="Stenlid J."/>
            <person name="Sun H."/>
            <person name="Sun S."/>
            <person name="Syed K."/>
            <person name="Tsang A."/>
            <person name="Wiebenga A."/>
            <person name="Young D."/>
            <person name="Pisabarro A."/>
            <person name="Eastwood D.C."/>
            <person name="Martin F."/>
            <person name="Cullen D."/>
            <person name="Grigoriev I.V."/>
            <person name="Hibbett D.S."/>
        </authorList>
    </citation>
    <scope>NUCLEOTIDE SEQUENCE [LARGE SCALE GENOMIC DNA]</scope>
    <source>
        <strain evidence="6 7">DJM-731 SS1</strain>
    </source>
</reference>
<accession>M5GB15</accession>
<dbReference type="GO" id="GO:0006357">
    <property type="term" value="P:regulation of transcription by RNA polymerase II"/>
    <property type="evidence" value="ECO:0007669"/>
    <property type="project" value="TreeGrafter"/>
</dbReference>
<name>M5GB15_DACPD</name>
<dbReference type="GO" id="GO:0046872">
    <property type="term" value="F:metal ion binding"/>
    <property type="evidence" value="ECO:0007669"/>
    <property type="project" value="UniProtKB-KW"/>
</dbReference>
<evidence type="ECO:0000259" key="5">
    <source>
        <dbReference type="PROSITE" id="PS51184"/>
    </source>
</evidence>
<keyword evidence="3" id="KW-0539">Nucleus</keyword>
<sequence>MSAIGSMIQDEILQPSAECKEDPGNMAEDSVQVSQILSGDDVQFDCSYSSTVSSPLSSVPPSQTIEDQKMEDEDAEVEAPVVSEHAEGERLAEPSPLVTDADHSRLVIKIKVPWNPARATPEISGPTEHTISTVLRTEALSIPSLRNDRVASLHRSPSAYSSVLTEFQSEDEAEAELRPVFVSQSDVSLTAVDEEGAEYTPQPHSGSPEGERSRVSGPIFPDSNPIGPISDPASTSSLKKQQKGKAGKRHRQQIVGSFKRKTPILSQASRGPCITCGKTTGVKMWKQQKGTGEDQCRPCYDRAYRQDRIARKQEADKINVVPTFDPTMPYISPLGKRKTKPAGFYSEVIQPKAETHTDDEPRAKRQKTEIEPHAGDEPQAQRQKTDTSRKHSKEEKRAKSAPRHHVSTGLRVQDTTCKVVPLCNYHHAACRACITKDFTSDECRFKGCRWFEYAEIQDVHGKVWLQAINGPFFLPGSLPNEAAEYPANWNTELTGEHLSQSMGAIASYLLPIAEEELDHASQPNAVRRPREAVHRHSCDTCGTSLAAGAWYCKECGSELCFQCFQELASLDHSHDGIGDEGRPQLKTFEITDREKRLMRCKASRASTTPHYVSDFIPITPWTPPELQLHIQQMRALVSPTGEPTGSITSAYTCKADALETPSISIASMRVPISTIVDTEDLKPAVANSIEGNDVNWQGPIDPSGVGSLPLHQFHHQDITEAQFHEIWRHGEPVVIADVLDRAKIPWSPTYFMDKYGETKCLVVDCNDDRGIPTESTVKEFFQRMGTGATEVPVLKLKDWPPTAEFSETFPELFHDFNRMVPFPNYGRRDGVLNLASHFPSTAIRPDLGPKMYNALESKETSGGRGTTRLHLDMADAVNVMTWAAEKDGQTGCAAWDIFRTQDSEVIRTFLQEAFPGFKGGDPIHSQLFYLDSDLRRQLFEKHGVRSWRIYQRPGQAVFIPAGCAHQVCNLADAIKVATDFVSPESVPRCGRLREEYRHENTKRVWKQDVLSLETTLWHAWTSCRRRKVEIQEQAGTRSQVEEVA</sequence>
<dbReference type="Gene3D" id="2.60.120.650">
    <property type="entry name" value="Cupin"/>
    <property type="match status" value="1"/>
</dbReference>